<feature type="compositionally biased region" description="Basic and acidic residues" evidence="9">
    <location>
        <begin position="545"/>
        <end position="562"/>
    </location>
</feature>
<protein>
    <recommendedName>
        <fullName evidence="11">Histidine kinase/HSP90-like ATPase domain-containing protein</fullName>
    </recommendedName>
</protein>
<feature type="compositionally biased region" description="Acidic residues" evidence="9">
    <location>
        <begin position="533"/>
        <end position="544"/>
    </location>
</feature>
<feature type="region of interest" description="Disordered" evidence="9">
    <location>
        <begin position="533"/>
        <end position="562"/>
    </location>
</feature>
<dbReference type="InterPro" id="IPR037196">
    <property type="entry name" value="HSP90_C"/>
</dbReference>
<keyword evidence="7" id="KW-0143">Chaperone</keyword>
<keyword evidence="6" id="KW-0346">Stress response</keyword>
<feature type="binding site" evidence="8">
    <location>
        <begin position="173"/>
        <end position="178"/>
    </location>
    <ligand>
        <name>ATP</name>
        <dbReference type="ChEBI" id="CHEBI:30616"/>
    </ligand>
</feature>
<feature type="binding site" evidence="8">
    <location>
        <position position="149"/>
    </location>
    <ligand>
        <name>ATP</name>
        <dbReference type="ChEBI" id="CHEBI:30616"/>
    </ligand>
</feature>
<dbReference type="PIRSF" id="PIRSF002583">
    <property type="entry name" value="Hsp90"/>
    <property type="match status" value="1"/>
</dbReference>
<dbReference type="InterPro" id="IPR020575">
    <property type="entry name" value="Hsp90_N"/>
</dbReference>
<evidence type="ECO:0000256" key="7">
    <source>
        <dbReference type="ARBA" id="ARBA00023186"/>
    </source>
</evidence>
<feature type="binding site" evidence="8">
    <location>
        <position position="81"/>
    </location>
    <ligand>
        <name>ATP</name>
        <dbReference type="ChEBI" id="CHEBI:30616"/>
    </ligand>
</feature>
<dbReference type="FunFam" id="3.30.565.10:FF:000009">
    <property type="entry name" value="Molecular chaperone HtpG"/>
    <property type="match status" value="1"/>
</dbReference>
<dbReference type="VEuPathDB" id="CryptoDB:Cvel_24977"/>
<evidence type="ECO:0000256" key="1">
    <source>
        <dbReference type="ARBA" id="ARBA00004496"/>
    </source>
</evidence>
<feature type="binding site" evidence="8">
    <location>
        <position position="85"/>
    </location>
    <ligand>
        <name>ATP</name>
        <dbReference type="ChEBI" id="CHEBI:30616"/>
    </ligand>
</feature>
<evidence type="ECO:0000256" key="8">
    <source>
        <dbReference type="PIRSR" id="PIRSR002583-1"/>
    </source>
</evidence>
<dbReference type="PRINTS" id="PR00775">
    <property type="entry name" value="HEATSHOCK90"/>
</dbReference>
<organism evidence="10">
    <name type="scientific">Chromera velia CCMP2878</name>
    <dbReference type="NCBI Taxonomy" id="1169474"/>
    <lineage>
        <taxon>Eukaryota</taxon>
        <taxon>Sar</taxon>
        <taxon>Alveolata</taxon>
        <taxon>Colpodellida</taxon>
        <taxon>Chromeraceae</taxon>
        <taxon>Chromera</taxon>
    </lineage>
</organism>
<feature type="binding site" evidence="8">
    <location>
        <begin position="150"/>
        <end position="151"/>
    </location>
    <ligand>
        <name>ATP</name>
        <dbReference type="ChEBI" id="CHEBI:30616"/>
    </ligand>
</feature>
<evidence type="ECO:0000256" key="3">
    <source>
        <dbReference type="ARBA" id="ARBA00022490"/>
    </source>
</evidence>
<dbReference type="FunFam" id="3.30.230.80:FF:000004">
    <property type="entry name" value="Heat shock protein 75 kDa"/>
    <property type="match status" value="1"/>
</dbReference>
<dbReference type="EMBL" id="CDMZ01001948">
    <property type="protein sequence ID" value="CEM39701.1"/>
    <property type="molecule type" value="Genomic_DNA"/>
</dbReference>
<dbReference type="Gene3D" id="3.40.50.11260">
    <property type="match status" value="1"/>
</dbReference>
<keyword evidence="5 8" id="KW-0067">ATP-binding</keyword>
<feature type="binding site" evidence="8">
    <location>
        <position position="224"/>
    </location>
    <ligand>
        <name>ATP</name>
        <dbReference type="ChEBI" id="CHEBI:30616"/>
    </ligand>
</feature>
<evidence type="ECO:0000313" key="10">
    <source>
        <dbReference type="EMBL" id="CEM39701.1"/>
    </source>
</evidence>
<dbReference type="GO" id="GO:0140662">
    <property type="term" value="F:ATP-dependent protein folding chaperone"/>
    <property type="evidence" value="ECO:0007669"/>
    <property type="project" value="InterPro"/>
</dbReference>
<evidence type="ECO:0000256" key="2">
    <source>
        <dbReference type="ARBA" id="ARBA00008239"/>
    </source>
</evidence>
<feature type="binding site" evidence="8">
    <location>
        <position position="374"/>
    </location>
    <ligand>
        <name>ATP</name>
        <dbReference type="ChEBI" id="CHEBI:30616"/>
    </ligand>
</feature>
<evidence type="ECO:0000256" key="5">
    <source>
        <dbReference type="ARBA" id="ARBA00022840"/>
    </source>
</evidence>
<evidence type="ECO:0008006" key="11">
    <source>
        <dbReference type="Google" id="ProtNLM"/>
    </source>
</evidence>
<name>A0A0G4H766_9ALVE</name>
<comment type="similarity">
    <text evidence="2">Belongs to the heat shock protein 90 family.</text>
</comment>
<dbReference type="GO" id="GO:0005737">
    <property type="term" value="C:cytoplasm"/>
    <property type="evidence" value="ECO:0007669"/>
    <property type="project" value="UniProtKB-SubCell"/>
</dbReference>
<dbReference type="PANTHER" id="PTHR11528">
    <property type="entry name" value="HEAT SHOCK PROTEIN 90 FAMILY MEMBER"/>
    <property type="match status" value="1"/>
</dbReference>
<dbReference type="AlphaFoldDB" id="A0A0G4H766"/>
<dbReference type="GO" id="GO:0051082">
    <property type="term" value="F:unfolded protein binding"/>
    <property type="evidence" value="ECO:0007669"/>
    <property type="project" value="InterPro"/>
</dbReference>
<dbReference type="SUPFAM" id="SSF110942">
    <property type="entry name" value="HSP90 C-terminal domain"/>
    <property type="match status" value="1"/>
</dbReference>
<dbReference type="GO" id="GO:0016887">
    <property type="term" value="F:ATP hydrolysis activity"/>
    <property type="evidence" value="ECO:0007669"/>
    <property type="project" value="InterPro"/>
</dbReference>
<comment type="subcellular location">
    <subcellularLocation>
        <location evidence="1">Cytoplasm</location>
    </subcellularLocation>
</comment>
<dbReference type="Pfam" id="PF13589">
    <property type="entry name" value="HATPase_c_3"/>
    <property type="match status" value="1"/>
</dbReference>
<sequence length="756" mass="84242">MIRSRLIRRGLQALSSAPLGSQHSLRVLVWPSCRSFSSSSASGEGDGAGSGEQHQFKAETKKLLNIVAHSLYTDKEVFIRELISNASDALEKLRFLQATGKVEDGLLDAEKALEIRISVDPEKRTFTIEDTGVGMTKEEMIDHLGTIAKSGSMSFLEDPSLDAKDKANAIIGQFGVGFYSTFVVADKVKVTSRAFHPDSRGWEWESDGLGSFTVTEKFDLPRGTSITCHLKEECGEFASEQSVKACAKKFSSFISFPLAVSGEEVTAQEALWLKRNATPEEHERFFQFLSGDSYSKPLYSLPFHTDAPLSIKSVFYVPETAPMRLFQNTREEVGVSLHSRRVLVKKAATEIVPRWLGFVKGVVDCDDLPLNVSRENMQDSRLMSRLSHVVVSRLLKFLFDQSKEDKTKYEQFYKQYSTALKEGVLEDTHTGSGKHRDNILRLLRFESSESPAKELTSLDEYITQMKENQQNIYCLCAADRHNALASPYMEFFKRRKRPVLLMYEDIDEFLLMNVQSYKDKKLVAIDSSEEDFEELLEDSEGAEGEEGKEKGEAGGESEKGKQEISLAPLSAQEQGELEAFAKRVLADQVSGVKFSTRLHDSPAVVTGFISSGVRKMMKAAMKSADGVDAFSRVPVKLELNPGHKIIKAIHHAQSSKSDKGGVATVMMQQILDNACIAAGMVDDPRTLLERLQRHLQVTADFVEGNVKDDYESEEKKKKRESTGGDTGESIEFGKEKEDEVLEGEEVSSPLKNSMRA</sequence>
<dbReference type="SUPFAM" id="SSF55874">
    <property type="entry name" value="ATPase domain of HSP90 chaperone/DNA topoisomerase II/histidine kinase"/>
    <property type="match status" value="1"/>
</dbReference>
<reference evidence="10" key="1">
    <citation type="submission" date="2014-11" db="EMBL/GenBank/DDBJ databases">
        <authorList>
            <person name="Otto D Thomas"/>
            <person name="Naeem Raeece"/>
        </authorList>
    </citation>
    <scope>NUCLEOTIDE SEQUENCE</scope>
</reference>
<accession>A0A0G4H766</accession>
<dbReference type="InterPro" id="IPR001404">
    <property type="entry name" value="Hsp90_fam"/>
</dbReference>
<feature type="binding site" evidence="8">
    <location>
        <position position="130"/>
    </location>
    <ligand>
        <name>ATP</name>
        <dbReference type="ChEBI" id="CHEBI:30616"/>
    </ligand>
</feature>
<evidence type="ECO:0000256" key="4">
    <source>
        <dbReference type="ARBA" id="ARBA00022741"/>
    </source>
</evidence>
<dbReference type="NCBIfam" id="NF003555">
    <property type="entry name" value="PRK05218.1"/>
    <property type="match status" value="1"/>
</dbReference>
<dbReference type="Pfam" id="PF00183">
    <property type="entry name" value="HSP90"/>
    <property type="match status" value="1"/>
</dbReference>
<dbReference type="HAMAP" id="MF_00505">
    <property type="entry name" value="HSP90"/>
    <property type="match status" value="1"/>
</dbReference>
<dbReference type="Gene3D" id="1.20.120.790">
    <property type="entry name" value="Heat shock protein 90, C-terminal domain"/>
    <property type="match status" value="1"/>
</dbReference>
<dbReference type="InterPro" id="IPR020568">
    <property type="entry name" value="Ribosomal_Su5_D2-typ_SF"/>
</dbReference>
<dbReference type="InterPro" id="IPR036890">
    <property type="entry name" value="HATPase_C_sf"/>
</dbReference>
<feature type="binding site" evidence="8">
    <location>
        <position position="135"/>
    </location>
    <ligand>
        <name>ATP</name>
        <dbReference type="ChEBI" id="CHEBI:30616"/>
    </ligand>
</feature>
<dbReference type="GO" id="GO:0005524">
    <property type="term" value="F:ATP binding"/>
    <property type="evidence" value="ECO:0007669"/>
    <property type="project" value="UniProtKB-KW"/>
</dbReference>
<dbReference type="SUPFAM" id="SSF54211">
    <property type="entry name" value="Ribosomal protein S5 domain 2-like"/>
    <property type="match status" value="1"/>
</dbReference>
<dbReference type="Gene3D" id="3.30.565.10">
    <property type="entry name" value="Histidine kinase-like ATPase, C-terminal domain"/>
    <property type="match status" value="1"/>
</dbReference>
<keyword evidence="4 8" id="KW-0547">Nucleotide-binding</keyword>
<evidence type="ECO:0000256" key="6">
    <source>
        <dbReference type="ARBA" id="ARBA00023016"/>
    </source>
</evidence>
<gene>
    <name evidence="10" type="ORF">Cvel_24977</name>
</gene>
<feature type="region of interest" description="Disordered" evidence="9">
    <location>
        <begin position="708"/>
        <end position="756"/>
    </location>
</feature>
<dbReference type="CDD" id="cd16927">
    <property type="entry name" value="HATPase_Hsp90-like"/>
    <property type="match status" value="1"/>
</dbReference>
<evidence type="ECO:0000256" key="9">
    <source>
        <dbReference type="SAM" id="MobiDB-lite"/>
    </source>
</evidence>
<proteinExistence type="inferred from homology"/>
<dbReference type="PhylomeDB" id="A0A0G4H766"/>
<keyword evidence="3" id="KW-0963">Cytoplasm</keyword>
<dbReference type="Gene3D" id="3.30.230.80">
    <property type="match status" value="1"/>
</dbReference>